<evidence type="ECO:0000313" key="9">
    <source>
        <dbReference type="Proteomes" id="UP001230978"/>
    </source>
</evidence>
<keyword evidence="9" id="KW-1185">Reference proteome</keyword>
<protein>
    <submittedName>
        <fullName evidence="8">DoxX family protein</fullName>
    </submittedName>
</protein>
<gene>
    <name evidence="8" type="ORF">QF092_04920</name>
</gene>
<dbReference type="RefSeq" id="WP_281468175.1">
    <property type="nucleotide sequence ID" value="NZ_CP124535.1"/>
</dbReference>
<evidence type="ECO:0000256" key="5">
    <source>
        <dbReference type="ARBA" id="ARBA00022989"/>
    </source>
</evidence>
<dbReference type="Proteomes" id="UP001230978">
    <property type="component" value="Chromosome"/>
</dbReference>
<keyword evidence="6 7" id="KW-0472">Membrane</keyword>
<organism evidence="8 9">
    <name type="scientific">Fuscovulum ytuae</name>
    <dbReference type="NCBI Taxonomy" id="3042299"/>
    <lineage>
        <taxon>Bacteria</taxon>
        <taxon>Pseudomonadati</taxon>
        <taxon>Pseudomonadota</taxon>
        <taxon>Alphaproteobacteria</taxon>
        <taxon>Rhodobacterales</taxon>
        <taxon>Paracoccaceae</taxon>
        <taxon>Fuscovulum</taxon>
    </lineage>
</organism>
<keyword evidence="3" id="KW-1003">Cell membrane</keyword>
<dbReference type="PANTHER" id="PTHR33452">
    <property type="entry name" value="OXIDOREDUCTASE CATD-RELATED"/>
    <property type="match status" value="1"/>
</dbReference>
<feature type="transmembrane region" description="Helical" evidence="7">
    <location>
        <begin position="71"/>
        <end position="88"/>
    </location>
</feature>
<evidence type="ECO:0000313" key="8">
    <source>
        <dbReference type="EMBL" id="WGV17151.1"/>
    </source>
</evidence>
<sequence>MQALNTYGPLAGRVLIGLLFLLAGLGKLGDVAGFSGYLASGGLPAFLAWPAVIFELAVGILLIIGYQTRIVALATAAFCVVAALLYHFNFADQMQAAMFLKNLAIAGGLLMFAIHGPGKLALDKA</sequence>
<evidence type="ECO:0000256" key="3">
    <source>
        <dbReference type="ARBA" id="ARBA00022475"/>
    </source>
</evidence>
<dbReference type="PANTHER" id="PTHR33452:SF1">
    <property type="entry name" value="INNER MEMBRANE PROTEIN YPHA-RELATED"/>
    <property type="match status" value="1"/>
</dbReference>
<name>A0ABY8QAT6_9RHOB</name>
<feature type="transmembrane region" description="Helical" evidence="7">
    <location>
        <begin position="94"/>
        <end position="114"/>
    </location>
</feature>
<evidence type="ECO:0000256" key="1">
    <source>
        <dbReference type="ARBA" id="ARBA00004651"/>
    </source>
</evidence>
<feature type="transmembrane region" description="Helical" evidence="7">
    <location>
        <begin position="46"/>
        <end position="64"/>
    </location>
</feature>
<dbReference type="EMBL" id="CP124535">
    <property type="protein sequence ID" value="WGV17151.1"/>
    <property type="molecule type" value="Genomic_DNA"/>
</dbReference>
<dbReference type="Pfam" id="PF07681">
    <property type="entry name" value="DoxX"/>
    <property type="match status" value="1"/>
</dbReference>
<feature type="transmembrane region" description="Helical" evidence="7">
    <location>
        <begin position="7"/>
        <end position="26"/>
    </location>
</feature>
<comment type="similarity">
    <text evidence="2">Belongs to the DoxX family.</text>
</comment>
<evidence type="ECO:0000256" key="6">
    <source>
        <dbReference type="ARBA" id="ARBA00023136"/>
    </source>
</evidence>
<evidence type="ECO:0000256" key="4">
    <source>
        <dbReference type="ARBA" id="ARBA00022692"/>
    </source>
</evidence>
<comment type="subcellular location">
    <subcellularLocation>
        <location evidence="1">Cell membrane</location>
        <topology evidence="1">Multi-pass membrane protein</topology>
    </subcellularLocation>
</comment>
<keyword evidence="5 7" id="KW-1133">Transmembrane helix</keyword>
<evidence type="ECO:0000256" key="7">
    <source>
        <dbReference type="SAM" id="Phobius"/>
    </source>
</evidence>
<accession>A0ABY8QAT6</accession>
<dbReference type="InterPro" id="IPR051907">
    <property type="entry name" value="DoxX-like_oxidoreductase"/>
</dbReference>
<dbReference type="InterPro" id="IPR032808">
    <property type="entry name" value="DoxX"/>
</dbReference>
<reference evidence="8 9" key="1">
    <citation type="submission" date="2023-04" db="EMBL/GenBank/DDBJ databases">
        <title>YMD61, complete Genome.</title>
        <authorList>
            <person name="Zhang J."/>
        </authorList>
    </citation>
    <scope>NUCLEOTIDE SEQUENCE [LARGE SCALE GENOMIC DNA]</scope>
    <source>
        <strain evidence="8 9">YMD61</strain>
    </source>
</reference>
<evidence type="ECO:0000256" key="2">
    <source>
        <dbReference type="ARBA" id="ARBA00006679"/>
    </source>
</evidence>
<proteinExistence type="inferred from homology"/>
<keyword evidence="4 7" id="KW-0812">Transmembrane</keyword>